<name>F2HHG0_9CRYP</name>
<proteinExistence type="predicted"/>
<accession>F2HHG0</accession>
<dbReference type="GeneID" id="10447079"/>
<dbReference type="RefSeq" id="XP_003239654.1">
    <property type="nucleotide sequence ID" value="XM_003239606.1"/>
</dbReference>
<dbReference type="EMBL" id="CP002172">
    <property type="protein sequence ID" value="AEA38756.1"/>
    <property type="molecule type" value="Genomic_DNA"/>
</dbReference>
<protein>
    <submittedName>
        <fullName evidence="2">Hypothetial protein</fullName>
    </submittedName>
</protein>
<keyword evidence="1" id="KW-0812">Transmembrane</keyword>
<reference evidence="2 3" key="1">
    <citation type="journal article" date="2011" name="Genome Biol. Evol.">
        <title>Complete nucleomorph genome sequence of the nonphotosynthetic alga Cryptomonas paramecium reveals a core nucleomorph gene set.</title>
        <authorList>
            <person name="Tanifuji G."/>
            <person name="Onodera N.T."/>
            <person name="Wheeler T.J."/>
            <person name="Dlutek M."/>
            <person name="Donaher N."/>
            <person name="Archibald J.M."/>
        </authorList>
    </citation>
    <scope>NUCLEOTIDE SEQUENCE [LARGE SCALE GENOMIC DNA]</scope>
    <source>
        <strain evidence="2 3">CCAP977/2A</strain>
    </source>
</reference>
<feature type="transmembrane region" description="Helical" evidence="1">
    <location>
        <begin position="192"/>
        <end position="211"/>
    </location>
</feature>
<evidence type="ECO:0000313" key="3">
    <source>
        <dbReference type="Proteomes" id="UP000243423"/>
    </source>
</evidence>
<dbReference type="AlphaFoldDB" id="F2HHG0"/>
<sequence>MIKKYTKLIKQQKIEKTNNSIIFFSEYTQRANFLELEKKQNHFKSSFKKKHTCVWNKEKKIFYFTSGFDFDNLFLDHKFCFYIEKYFNFKKKYKKKKSYMSDSHNQPLEILSRMRIPIEKIFLFTVLQNSMNINRFNLNDNWSYDPHYIGQFKKKDLEVTFGIFLAKKFFEFSFYTNISILFPKIKPVQLKLAYFGTTCFVLFSIEVGFLANFPVYIKYRDLNFFLFFYSAYFFCQKYKLTFFR</sequence>
<organism evidence="2 3">
    <name type="scientific">Cryptomonas paramaecium</name>
    <dbReference type="NCBI Taxonomy" id="2898"/>
    <lineage>
        <taxon>Eukaryota</taxon>
        <taxon>Cryptophyceae</taxon>
        <taxon>Cryptomonadales</taxon>
        <taxon>Cryptomonadaceae</taxon>
        <taxon>Cryptomonas</taxon>
    </lineage>
</organism>
<keyword evidence="2" id="KW-0542">Nucleomorph</keyword>
<evidence type="ECO:0000313" key="2">
    <source>
        <dbReference type="EMBL" id="AEA38756.1"/>
    </source>
</evidence>
<keyword evidence="1" id="KW-0472">Membrane</keyword>
<evidence type="ECO:0000256" key="1">
    <source>
        <dbReference type="SAM" id="Phobius"/>
    </source>
</evidence>
<gene>
    <name evidence="2" type="ORF">CPARA_1gp098</name>
</gene>
<keyword evidence="1" id="KW-1133">Transmembrane helix</keyword>
<geneLocation type="nucleomorph" evidence="2"/>
<dbReference type="Proteomes" id="UP000243423">
    <property type="component" value="Nucleomorph 1"/>
</dbReference>